<sequence length="483" mass="53850">MLDSNLPTYYFKPSHDKNRPFESPLLFTQFESDPEPRYILRHADPTSPAGKNCYAAALFDAYIADVLFGEVLVKPQWTQPTLSPDEIRRNGGVPPPPQPIIPLEFTIQLYNPDQQVVITEKPASWGGTPTYHFTMPQHTFRMPSASALDRSSSDPAVDLATPQLNFVWKRDGKLTKDLSCYMTGRTTDTRGKKKGGKEPDIAIAIFSGLRDLTIYEPNLSRVEMEDYKGLELVLLLGATVIRDIYCGQKKDCFNTGEASRKNSGPVRRKSSMPLLSLTTTPSVSPPAPQTNGNPTLPARDGPRPPPADPRTQWEIDAESARLRAQTEAEKRERLKVEEAERKRIKKMVDAEEKEMRRRQAEIDKETQRLVKRYGDQSGLLPPKPPIPQRHSAPLLSHYPAQQQPRPVQMQPYRPPPQMAPGPSLQPYGQAGPAASASSFFHGAPRPQQPQLQQPKPKKSLFSLRGLSSGNPTGPGKISKKQSV</sequence>
<evidence type="ECO:0000256" key="1">
    <source>
        <dbReference type="SAM" id="MobiDB-lite"/>
    </source>
</evidence>
<protein>
    <submittedName>
        <fullName evidence="2">Uncharacterized protein</fullName>
    </submittedName>
</protein>
<dbReference type="EMBL" id="ML996705">
    <property type="protein sequence ID" value="KAF2396881.1"/>
    <property type="molecule type" value="Genomic_DNA"/>
</dbReference>
<dbReference type="Proteomes" id="UP000799640">
    <property type="component" value="Unassembled WGS sequence"/>
</dbReference>
<reference evidence="2" key="1">
    <citation type="journal article" date="2020" name="Stud. Mycol.">
        <title>101 Dothideomycetes genomes: a test case for predicting lifestyles and emergence of pathogens.</title>
        <authorList>
            <person name="Haridas S."/>
            <person name="Albert R."/>
            <person name="Binder M."/>
            <person name="Bloem J."/>
            <person name="Labutti K."/>
            <person name="Salamov A."/>
            <person name="Andreopoulos B."/>
            <person name="Baker S."/>
            <person name="Barry K."/>
            <person name="Bills G."/>
            <person name="Bluhm B."/>
            <person name="Cannon C."/>
            <person name="Castanera R."/>
            <person name="Culley D."/>
            <person name="Daum C."/>
            <person name="Ezra D."/>
            <person name="Gonzalez J."/>
            <person name="Henrissat B."/>
            <person name="Kuo A."/>
            <person name="Liang C."/>
            <person name="Lipzen A."/>
            <person name="Lutzoni F."/>
            <person name="Magnuson J."/>
            <person name="Mondo S."/>
            <person name="Nolan M."/>
            <person name="Ohm R."/>
            <person name="Pangilinan J."/>
            <person name="Park H.-J."/>
            <person name="Ramirez L."/>
            <person name="Alfaro M."/>
            <person name="Sun H."/>
            <person name="Tritt A."/>
            <person name="Yoshinaga Y."/>
            <person name="Zwiers L.-H."/>
            <person name="Turgeon B."/>
            <person name="Goodwin S."/>
            <person name="Spatafora J."/>
            <person name="Crous P."/>
            <person name="Grigoriev I."/>
        </authorList>
    </citation>
    <scope>NUCLEOTIDE SEQUENCE</scope>
    <source>
        <strain evidence="2">CBS 262.69</strain>
    </source>
</reference>
<dbReference type="AlphaFoldDB" id="A0A6G1HLV7"/>
<gene>
    <name evidence="2" type="ORF">EJ06DRAFT_533603</name>
</gene>
<evidence type="ECO:0000313" key="3">
    <source>
        <dbReference type="Proteomes" id="UP000799640"/>
    </source>
</evidence>
<dbReference type="OrthoDB" id="3357341at2759"/>
<organism evidence="2 3">
    <name type="scientific">Trichodelitschia bisporula</name>
    <dbReference type="NCBI Taxonomy" id="703511"/>
    <lineage>
        <taxon>Eukaryota</taxon>
        <taxon>Fungi</taxon>
        <taxon>Dikarya</taxon>
        <taxon>Ascomycota</taxon>
        <taxon>Pezizomycotina</taxon>
        <taxon>Dothideomycetes</taxon>
        <taxon>Dothideomycetes incertae sedis</taxon>
        <taxon>Phaeotrichales</taxon>
        <taxon>Phaeotrichaceae</taxon>
        <taxon>Trichodelitschia</taxon>
    </lineage>
</organism>
<accession>A0A6G1HLV7</accession>
<feature type="region of interest" description="Disordered" evidence="1">
    <location>
        <begin position="254"/>
        <end position="311"/>
    </location>
</feature>
<name>A0A6G1HLV7_9PEZI</name>
<evidence type="ECO:0000313" key="2">
    <source>
        <dbReference type="EMBL" id="KAF2396881.1"/>
    </source>
</evidence>
<feature type="compositionally biased region" description="Basic and acidic residues" evidence="1">
    <location>
        <begin position="350"/>
        <end position="374"/>
    </location>
</feature>
<keyword evidence="3" id="KW-1185">Reference proteome</keyword>
<feature type="compositionally biased region" description="Low complexity" evidence="1">
    <location>
        <begin position="444"/>
        <end position="454"/>
    </location>
</feature>
<proteinExistence type="predicted"/>
<feature type="region of interest" description="Disordered" evidence="1">
    <location>
        <begin position="350"/>
        <end position="483"/>
    </location>
</feature>